<dbReference type="InterPro" id="IPR035979">
    <property type="entry name" value="RBD_domain_sf"/>
</dbReference>
<feature type="transmembrane region" description="Helical" evidence="3">
    <location>
        <begin position="560"/>
        <end position="584"/>
    </location>
</feature>
<dbReference type="InterPro" id="IPR012677">
    <property type="entry name" value="Nucleotide-bd_a/b_plait_sf"/>
</dbReference>
<evidence type="ECO:0000256" key="3">
    <source>
        <dbReference type="SAM" id="Phobius"/>
    </source>
</evidence>
<evidence type="ECO:0008006" key="6">
    <source>
        <dbReference type="Google" id="ProtNLM"/>
    </source>
</evidence>
<feature type="compositionally biased region" description="Polar residues" evidence="2">
    <location>
        <begin position="1182"/>
        <end position="1193"/>
    </location>
</feature>
<keyword evidence="3" id="KW-0812">Transmembrane</keyword>
<feature type="region of interest" description="Disordered" evidence="2">
    <location>
        <begin position="1215"/>
        <end position="1259"/>
    </location>
</feature>
<dbReference type="Proteomes" id="UP000747110">
    <property type="component" value="Unassembled WGS sequence"/>
</dbReference>
<evidence type="ECO:0000313" key="5">
    <source>
        <dbReference type="Proteomes" id="UP000747110"/>
    </source>
</evidence>
<feature type="transmembrane region" description="Helical" evidence="3">
    <location>
        <begin position="72"/>
        <end position="94"/>
    </location>
</feature>
<comment type="caution">
    <text evidence="4">The sequence shown here is derived from an EMBL/GenBank/DDBJ whole genome shotgun (WGS) entry which is preliminary data.</text>
</comment>
<dbReference type="AlphaFoldDB" id="A0A8J4FVX7"/>
<keyword evidence="3" id="KW-0472">Membrane</keyword>
<reference evidence="4" key="1">
    <citation type="journal article" date="2021" name="Proc. Natl. Acad. Sci. U.S.A.">
        <title>Three genomes in the algal genus Volvox reveal the fate of a haploid sex-determining region after a transition to homothallism.</title>
        <authorList>
            <person name="Yamamoto K."/>
            <person name="Hamaji T."/>
            <person name="Kawai-Toyooka H."/>
            <person name="Matsuzaki R."/>
            <person name="Takahashi F."/>
            <person name="Nishimura Y."/>
            <person name="Kawachi M."/>
            <person name="Noguchi H."/>
            <person name="Minakuchi Y."/>
            <person name="Umen J.G."/>
            <person name="Toyoda A."/>
            <person name="Nozaki H."/>
        </authorList>
    </citation>
    <scope>NUCLEOTIDE SEQUENCE</scope>
    <source>
        <strain evidence="4">NIES-3786</strain>
    </source>
</reference>
<feature type="transmembrane region" description="Helical" evidence="3">
    <location>
        <begin position="653"/>
        <end position="674"/>
    </location>
</feature>
<evidence type="ECO:0000256" key="2">
    <source>
        <dbReference type="SAM" id="MobiDB-lite"/>
    </source>
</evidence>
<feature type="region of interest" description="Disordered" evidence="2">
    <location>
        <begin position="1160"/>
        <end position="1200"/>
    </location>
</feature>
<accession>A0A8J4FVX7</accession>
<feature type="transmembrane region" description="Helical" evidence="3">
    <location>
        <begin position="842"/>
        <end position="863"/>
    </location>
</feature>
<feature type="region of interest" description="Disordered" evidence="2">
    <location>
        <begin position="1081"/>
        <end position="1109"/>
    </location>
</feature>
<keyword evidence="1" id="KW-0175">Coiled coil</keyword>
<keyword evidence="5" id="KW-1185">Reference proteome</keyword>
<dbReference type="Gene3D" id="3.30.70.330">
    <property type="match status" value="1"/>
</dbReference>
<organism evidence="4 5">
    <name type="scientific">Volvox reticuliferus</name>
    <dbReference type="NCBI Taxonomy" id="1737510"/>
    <lineage>
        <taxon>Eukaryota</taxon>
        <taxon>Viridiplantae</taxon>
        <taxon>Chlorophyta</taxon>
        <taxon>core chlorophytes</taxon>
        <taxon>Chlorophyceae</taxon>
        <taxon>CS clade</taxon>
        <taxon>Chlamydomonadales</taxon>
        <taxon>Volvocaceae</taxon>
        <taxon>Volvox</taxon>
    </lineage>
</organism>
<dbReference type="PANTHER" id="PTHR13018:SF135">
    <property type="entry name" value="CSC1_OSCA1-LIKE 7TM REGION DOMAIN-CONTAINING PROTEIN"/>
    <property type="match status" value="1"/>
</dbReference>
<feature type="compositionally biased region" description="Basic and acidic residues" evidence="2">
    <location>
        <begin position="1246"/>
        <end position="1259"/>
    </location>
</feature>
<protein>
    <recommendedName>
        <fullName evidence="6">RRM domain-containing protein</fullName>
    </recommendedName>
</protein>
<feature type="transmembrane region" description="Helical" evidence="3">
    <location>
        <begin position="716"/>
        <end position="743"/>
    </location>
</feature>
<feature type="transmembrane region" description="Helical" evidence="3">
    <location>
        <begin position="152"/>
        <end position="176"/>
    </location>
</feature>
<feature type="coiled-coil region" evidence="1">
    <location>
        <begin position="267"/>
        <end position="294"/>
    </location>
</feature>
<feature type="compositionally biased region" description="Low complexity" evidence="2">
    <location>
        <begin position="1094"/>
        <end position="1109"/>
    </location>
</feature>
<evidence type="ECO:0000256" key="1">
    <source>
        <dbReference type="SAM" id="Coils"/>
    </source>
</evidence>
<evidence type="ECO:0000313" key="4">
    <source>
        <dbReference type="EMBL" id="GIL88225.1"/>
    </source>
</evidence>
<dbReference type="OrthoDB" id="297739at2759"/>
<dbReference type="PANTHER" id="PTHR13018">
    <property type="entry name" value="PROBABLE MEMBRANE PROTEIN DUF221-RELATED"/>
    <property type="match status" value="1"/>
</dbReference>
<proteinExistence type="predicted"/>
<feature type="region of interest" description="Disordered" evidence="2">
    <location>
        <begin position="1009"/>
        <end position="1061"/>
    </location>
</feature>
<dbReference type="SUPFAM" id="SSF54928">
    <property type="entry name" value="RNA-binding domain, RBD"/>
    <property type="match status" value="1"/>
</dbReference>
<keyword evidence="3" id="KW-1133">Transmembrane helix</keyword>
<gene>
    <name evidence="4" type="ORF">Vretifemale_16170</name>
</gene>
<dbReference type="InterPro" id="IPR045122">
    <property type="entry name" value="Csc1-like"/>
</dbReference>
<dbReference type="EMBL" id="BNCP01000043">
    <property type="protein sequence ID" value="GIL88225.1"/>
    <property type="molecule type" value="Genomic_DNA"/>
</dbReference>
<feature type="transmembrane region" description="Helical" evidence="3">
    <location>
        <begin position="769"/>
        <end position="788"/>
    </location>
</feature>
<dbReference type="GO" id="GO:0005886">
    <property type="term" value="C:plasma membrane"/>
    <property type="evidence" value="ECO:0007669"/>
    <property type="project" value="TreeGrafter"/>
</dbReference>
<feature type="transmembrane region" description="Helical" evidence="3">
    <location>
        <begin position="596"/>
        <end position="615"/>
    </location>
</feature>
<dbReference type="GO" id="GO:0005227">
    <property type="term" value="F:calcium-activated cation channel activity"/>
    <property type="evidence" value="ECO:0007669"/>
    <property type="project" value="InterPro"/>
</dbReference>
<dbReference type="GO" id="GO:0003676">
    <property type="term" value="F:nucleic acid binding"/>
    <property type="evidence" value="ECO:0007669"/>
    <property type="project" value="InterPro"/>
</dbReference>
<name>A0A8J4FVX7_9CHLO</name>
<sequence length="1259" mass="137519">MSDLESVLSPAVTPNPTSISELRRGYIARAKRNSSLAATTASASCTASSKTLGTEWGVGVGLYFEVLKWLRYLALLLVFCAVPFLVVIGCSVFTDAAHMHDHSFGVKKYTITQVHSLTFAAIVDDTVDNGTLPYMNTLLAKSWKGPMRKSSFLIWISLVDAGSTLLLLVALAALWYHLKRFARAIDEDTLEAADYTVVVRGLPSDADAVQVGEHFSRFGEVMDVVLVTDRLGATLRHCRRAARLQQRQAMVLDASKVRQSATYTAMIDKLDKQMTDIAEEVRELAERKQKVKAAFITFNSENERKTCTTLCPNGWVASLFQRRKDRFLQKHRFWVHRAAAPDDYQFEDLAVSEWQLFAREVAINVVMLLLVLLCAATIAKLTDISNQESYIINFYKDRLVADSAAAMARYANTNSSITSTHPDTDATASGLLGSRLYSQLEGFCSRQLQDSCMMRLQSEYSGLVRIDYGTGLIWVNATSRLLFERAVQAELECSKVASRQSDMCQLQGCLSCICLGIALGGPVTSVTSLDSSSNPSNSDVTTTCYLYINQLDVRSWGIRLSISAVVAVLNSFIKWLLSVLVVQGRHWTHTARERSYALQCFVAMLFNTVVVLLATNCEPLAKLARESQNRNWTRFFVKYGSYSDFTPGWYENVGLSILILMIINVSGPLLNLLLDEALLIARRCWVLYCIKWPLQSDYDVAWSRPRFTLAQRIADLLLNVSLALLFGSGMPLLYLVLAVYVMASELADRWALTRLCRGAPRYNTGLMKLVMALLPWMAVAHCAFGLWMHTYFRVVVPENGNGIEGVSHLTTAVNSAALTSSSNLSVLQRSSVWHRITQPNGLSLLLVMVGLVLWLVLGRYVVWRLLSCLGRAAYRLCGIGRGACLMRLQLDKDTQRVLNAVPYGEALVTRQLHGTPTYRLAHHPYYQKYFGASGLNRVVGVAALVMAAANGGVHRRSVYTRLTTVQRRGRLPSTANAFRILPAPVLDRDVLTASEFVFGVLGLQGSRAASLEEGHQGDAENAEDPGEPQSPGPVLQPLSPMPRMSRVPKPPAGESPVPGAPDVRELLMRDAQQLQLHGSIPSLVLGPGQPPPEQQQSQPQQASASNAATAAAVVRIVPTSDSRPAGNGADPTCISAAAAAVAVGGTGIISLQEESLEAVPQVQSGVESARENPQQQLQQRQSNTRAPSEQNLAIQPAEENGDRFLAAAAAAAAAGLPPDIPGGAAGEARSNAVFERPATSEGVARTSRDIAPLERASRA</sequence>